<dbReference type="Pfam" id="PF19993">
    <property type="entry name" value="DO-GTPase2"/>
    <property type="match status" value="1"/>
</dbReference>
<accession>A0ABY1X0T9</accession>
<proteinExistence type="predicted"/>
<geneLocation type="plasmid" evidence="2">
    <name>pSM141A_Rh17</name>
</geneLocation>
<keyword evidence="2" id="KW-0614">Plasmid</keyword>
<organism evidence="2 3">
    <name type="scientific">Rhizobium ruizarguesonis</name>
    <dbReference type="NCBI Taxonomy" id="2081791"/>
    <lineage>
        <taxon>Bacteria</taxon>
        <taxon>Pseudomonadati</taxon>
        <taxon>Pseudomonadota</taxon>
        <taxon>Alphaproteobacteria</taxon>
        <taxon>Hyphomicrobiales</taxon>
        <taxon>Rhizobiaceae</taxon>
        <taxon>Rhizobium/Agrobacterium group</taxon>
        <taxon>Rhizobium</taxon>
    </lineage>
</organism>
<reference evidence="2 3" key="1">
    <citation type="submission" date="2019-02" db="EMBL/GenBank/DDBJ databases">
        <title>The genomic architecture of introgression among sibling species of bacteria.</title>
        <authorList>
            <person name="Cavassim M.I.A."/>
            <person name="Moeskjaer S."/>
            <person name="Moslemi C."/>
            <person name="Fields B."/>
            <person name="Bachmann A."/>
            <person name="Vilhjalmsson B."/>
            <person name="Schierup M.H."/>
            <person name="Young J.P.W."/>
            <person name="Andersen S.U."/>
        </authorList>
    </citation>
    <scope>NUCLEOTIDE SEQUENCE [LARGE SCALE GENOMIC DNA]</scope>
    <source>
        <strain evidence="2 3">SM141A</strain>
        <plasmid evidence="2">pSM141A_Rh17</plasmid>
    </source>
</reference>
<dbReference type="Gene3D" id="3.40.50.300">
    <property type="entry name" value="P-loop containing nucleotide triphosphate hydrolases"/>
    <property type="match status" value="1"/>
</dbReference>
<gene>
    <name evidence="2" type="ORF">ELH98_30750</name>
</gene>
<dbReference type="Proteomes" id="UP000291659">
    <property type="component" value="Unassembled WGS sequence"/>
</dbReference>
<dbReference type="InterPro" id="IPR045528">
    <property type="entry name" value="DO-GTPase2"/>
</dbReference>
<sequence>MTDASNVCSNPDCRVAQLGTCHLDHDPVDSCPHYGSREAADLDPGEIEELSAPVERTMDGIELRSNKVIPESGITNFRNRVRAKTIVLAGEQKTGKTTLLAALYGMFCKGPVGEFEFVSSQTLYSFAERKHLALFDPERSVPVTPRTSRGDDVNFFHIKMKAGDNLSEIVISDRSGEAFEDARLDTALVAKLSELALADRVCFLLDAARLTKKETRPGYSRIFKQAIRSLLDNDAVPKSAVLEVLVTKFDRVSDGQDGLNPLQDLEQYEQELRDEFGASGYEFEIHRICVDFH</sequence>
<evidence type="ECO:0000313" key="2">
    <source>
        <dbReference type="EMBL" id="TAX67697.1"/>
    </source>
</evidence>
<dbReference type="SUPFAM" id="SSF52540">
    <property type="entry name" value="P-loop containing nucleoside triphosphate hydrolases"/>
    <property type="match status" value="1"/>
</dbReference>
<protein>
    <recommendedName>
        <fullName evidence="1">Double-GTPase 2 domain-containing protein</fullName>
    </recommendedName>
</protein>
<evidence type="ECO:0000259" key="1">
    <source>
        <dbReference type="Pfam" id="PF19993"/>
    </source>
</evidence>
<dbReference type="InterPro" id="IPR027417">
    <property type="entry name" value="P-loop_NTPase"/>
</dbReference>
<dbReference type="EMBL" id="SIOX01000008">
    <property type="protein sequence ID" value="TAX67697.1"/>
    <property type="molecule type" value="Genomic_DNA"/>
</dbReference>
<evidence type="ECO:0000313" key="3">
    <source>
        <dbReference type="Proteomes" id="UP000291659"/>
    </source>
</evidence>
<keyword evidence="3" id="KW-1185">Reference proteome</keyword>
<feature type="domain" description="Double-GTPase 2" evidence="1">
    <location>
        <begin position="86"/>
        <end position="287"/>
    </location>
</feature>
<comment type="caution">
    <text evidence="2">The sequence shown here is derived from an EMBL/GenBank/DDBJ whole genome shotgun (WGS) entry which is preliminary data.</text>
</comment>
<name>A0ABY1X0T9_9HYPH</name>
<dbReference type="RefSeq" id="WP_130763061.1">
    <property type="nucleotide sequence ID" value="NZ_SIOX01000008.1"/>
</dbReference>